<feature type="compositionally biased region" description="Acidic residues" evidence="1">
    <location>
        <begin position="74"/>
        <end position="85"/>
    </location>
</feature>
<evidence type="ECO:0000256" key="2">
    <source>
        <dbReference type="SAM" id="Phobius"/>
    </source>
</evidence>
<dbReference type="RefSeq" id="XP_806236.1">
    <property type="nucleotide sequence ID" value="XM_801143.1"/>
</dbReference>
<dbReference type="Proteomes" id="UP000002296">
    <property type="component" value="Unassembled WGS sequence"/>
</dbReference>
<name>Q4CVT6_TRYCC</name>
<dbReference type="EMBL" id="AAHK01001708">
    <property type="protein sequence ID" value="EAN84385.1"/>
    <property type="molecule type" value="Genomic_DNA"/>
</dbReference>
<feature type="transmembrane region" description="Helical" evidence="2">
    <location>
        <begin position="136"/>
        <end position="153"/>
    </location>
</feature>
<sequence>QNQMPKCKQPKKEKEGSGLKPNNHQTPVQEEDGINGEGHQVTQGKEQQTNVEAKTPINPAGDYSSGQHKGNDGSNEEEEGEEKNDETEKEREEQNQENPPGKEQETKTGANATNQPNTMPGDNDGSTAVSHTASPLLLLLLLVACAVAAAVVAA</sequence>
<organism evidence="3 4">
    <name type="scientific">Trypanosoma cruzi (strain CL Brener)</name>
    <dbReference type="NCBI Taxonomy" id="353153"/>
    <lineage>
        <taxon>Eukaryota</taxon>
        <taxon>Discoba</taxon>
        <taxon>Euglenozoa</taxon>
        <taxon>Kinetoplastea</taxon>
        <taxon>Metakinetoplastina</taxon>
        <taxon>Trypanosomatida</taxon>
        <taxon>Trypanosomatidae</taxon>
        <taxon>Trypanosoma</taxon>
        <taxon>Schizotrypanum</taxon>
    </lineage>
</organism>
<dbReference type="AlphaFoldDB" id="Q4CVT6"/>
<feature type="compositionally biased region" description="Basic and acidic residues" evidence="1">
    <location>
        <begin position="86"/>
        <end position="106"/>
    </location>
</feature>
<dbReference type="VEuPathDB" id="TriTrypDB:TcCLB.507731.10"/>
<dbReference type="InParanoid" id="Q4CVT6"/>
<proteinExistence type="predicted"/>
<evidence type="ECO:0000313" key="3">
    <source>
        <dbReference type="EMBL" id="EAN84385.1"/>
    </source>
</evidence>
<comment type="caution">
    <text evidence="3">The sequence shown here is derived from an EMBL/GenBank/DDBJ whole genome shotgun (WGS) entry which is preliminary data.</text>
</comment>
<evidence type="ECO:0000313" key="4">
    <source>
        <dbReference type="Proteomes" id="UP000002296"/>
    </source>
</evidence>
<dbReference type="GeneID" id="3536189"/>
<dbReference type="PaxDb" id="353153-Q4CVT6"/>
<evidence type="ECO:0000256" key="1">
    <source>
        <dbReference type="SAM" id="MobiDB-lite"/>
    </source>
</evidence>
<keyword evidence="2" id="KW-1133">Transmembrane helix</keyword>
<keyword evidence="4" id="KW-1185">Reference proteome</keyword>
<gene>
    <name evidence="3" type="ORF">Tc00.1047053507731.10</name>
</gene>
<feature type="compositionally biased region" description="Polar residues" evidence="1">
    <location>
        <begin position="40"/>
        <end position="52"/>
    </location>
</feature>
<feature type="non-terminal residue" evidence="3">
    <location>
        <position position="1"/>
    </location>
</feature>
<reference evidence="3 4" key="1">
    <citation type="journal article" date="2005" name="Science">
        <title>The genome sequence of Trypanosoma cruzi, etiologic agent of Chagas disease.</title>
        <authorList>
            <person name="El-Sayed N.M."/>
            <person name="Myler P.J."/>
            <person name="Bartholomeu D.C."/>
            <person name="Nilsson D."/>
            <person name="Aggarwal G."/>
            <person name="Tran A.N."/>
            <person name="Ghedin E."/>
            <person name="Worthey E.A."/>
            <person name="Delcher A.L."/>
            <person name="Blandin G."/>
            <person name="Westenberger S.J."/>
            <person name="Caler E."/>
            <person name="Cerqueira G.C."/>
            <person name="Branche C."/>
            <person name="Haas B."/>
            <person name="Anupama A."/>
            <person name="Arner E."/>
            <person name="Aslund L."/>
            <person name="Attipoe P."/>
            <person name="Bontempi E."/>
            <person name="Bringaud F."/>
            <person name="Burton P."/>
            <person name="Cadag E."/>
            <person name="Campbell D.A."/>
            <person name="Carrington M."/>
            <person name="Crabtree J."/>
            <person name="Darban H."/>
            <person name="da Silveira J.F."/>
            <person name="de Jong P."/>
            <person name="Edwards K."/>
            <person name="Englund P.T."/>
            <person name="Fazelina G."/>
            <person name="Feldblyum T."/>
            <person name="Ferella M."/>
            <person name="Frasch A.C."/>
            <person name="Gull K."/>
            <person name="Horn D."/>
            <person name="Hou L."/>
            <person name="Huang Y."/>
            <person name="Kindlund E."/>
            <person name="Klingbeil M."/>
            <person name="Kluge S."/>
            <person name="Koo H."/>
            <person name="Lacerda D."/>
            <person name="Levin M.J."/>
            <person name="Lorenzi H."/>
            <person name="Louie T."/>
            <person name="Machado C.R."/>
            <person name="McCulloch R."/>
            <person name="McKenna A."/>
            <person name="Mizuno Y."/>
            <person name="Mottram J.C."/>
            <person name="Nelson S."/>
            <person name="Ochaya S."/>
            <person name="Osoegawa K."/>
            <person name="Pai G."/>
            <person name="Parsons M."/>
            <person name="Pentony M."/>
            <person name="Pettersson U."/>
            <person name="Pop M."/>
            <person name="Ramirez J.L."/>
            <person name="Rinta J."/>
            <person name="Robertson L."/>
            <person name="Salzberg S.L."/>
            <person name="Sanchez D.O."/>
            <person name="Seyler A."/>
            <person name="Sharma R."/>
            <person name="Shetty J."/>
            <person name="Simpson A.J."/>
            <person name="Sisk E."/>
            <person name="Tammi M.T."/>
            <person name="Tarleton R."/>
            <person name="Teixeira S."/>
            <person name="Van Aken S."/>
            <person name="Vogt C."/>
            <person name="Ward P.N."/>
            <person name="Wickstead B."/>
            <person name="Wortman J."/>
            <person name="White O."/>
            <person name="Fraser C.M."/>
            <person name="Stuart K.D."/>
            <person name="Andersson B."/>
        </authorList>
    </citation>
    <scope>NUCLEOTIDE SEQUENCE [LARGE SCALE GENOMIC DNA]</scope>
    <source>
        <strain evidence="3 4">CL Brener</strain>
    </source>
</reference>
<keyword evidence="2" id="KW-0472">Membrane</keyword>
<dbReference type="KEGG" id="tcr:507731.10"/>
<protein>
    <submittedName>
        <fullName evidence="3">Mucin-associated surface protein (MASP), putative</fullName>
    </submittedName>
</protein>
<feature type="compositionally biased region" description="Polar residues" evidence="1">
    <location>
        <begin position="107"/>
        <end position="128"/>
    </location>
</feature>
<accession>Q4CVT6</accession>
<keyword evidence="2" id="KW-0812">Transmembrane</keyword>
<feature type="region of interest" description="Disordered" evidence="1">
    <location>
        <begin position="1"/>
        <end position="128"/>
    </location>
</feature>